<organism evidence="2 3">
    <name type="scientific">Funneliformis geosporum</name>
    <dbReference type="NCBI Taxonomy" id="1117311"/>
    <lineage>
        <taxon>Eukaryota</taxon>
        <taxon>Fungi</taxon>
        <taxon>Fungi incertae sedis</taxon>
        <taxon>Mucoromycota</taxon>
        <taxon>Glomeromycotina</taxon>
        <taxon>Glomeromycetes</taxon>
        <taxon>Glomerales</taxon>
        <taxon>Glomeraceae</taxon>
        <taxon>Funneliformis</taxon>
    </lineage>
</organism>
<dbReference type="AlphaFoldDB" id="A0A9W4SZC7"/>
<keyword evidence="3" id="KW-1185">Reference proteome</keyword>
<feature type="non-terminal residue" evidence="2">
    <location>
        <position position="1"/>
    </location>
</feature>
<evidence type="ECO:0000313" key="3">
    <source>
        <dbReference type="Proteomes" id="UP001153678"/>
    </source>
</evidence>
<feature type="coiled-coil region" evidence="1">
    <location>
        <begin position="12"/>
        <end position="46"/>
    </location>
</feature>
<keyword evidence="1" id="KW-0175">Coiled coil</keyword>
<evidence type="ECO:0000313" key="2">
    <source>
        <dbReference type="EMBL" id="CAI2187207.1"/>
    </source>
</evidence>
<accession>A0A9W4SZC7</accession>
<evidence type="ECO:0000256" key="1">
    <source>
        <dbReference type="SAM" id="Coils"/>
    </source>
</evidence>
<dbReference type="Proteomes" id="UP001153678">
    <property type="component" value="Unassembled WGS sequence"/>
</dbReference>
<comment type="caution">
    <text evidence="2">The sequence shown here is derived from an EMBL/GenBank/DDBJ whole genome shotgun (WGS) entry which is preliminary data.</text>
</comment>
<sequence length="49" mass="5664">KPAKDIIFKDIIGSKIKQIKDLEAKVEELEERVKIEQEQVKEVIAVSEK</sequence>
<name>A0A9W4SZC7_9GLOM</name>
<reference evidence="2" key="1">
    <citation type="submission" date="2022-08" db="EMBL/GenBank/DDBJ databases">
        <authorList>
            <person name="Kallberg Y."/>
            <person name="Tangrot J."/>
            <person name="Rosling A."/>
        </authorList>
    </citation>
    <scope>NUCLEOTIDE SEQUENCE</scope>
    <source>
        <strain evidence="2">Wild A</strain>
    </source>
</reference>
<dbReference type="EMBL" id="CAMKVN010004511">
    <property type="protein sequence ID" value="CAI2187207.1"/>
    <property type="molecule type" value="Genomic_DNA"/>
</dbReference>
<gene>
    <name evidence="2" type="ORF">FWILDA_LOCUS12960</name>
</gene>
<proteinExistence type="predicted"/>
<protein>
    <submittedName>
        <fullName evidence="2">9894_t:CDS:1</fullName>
    </submittedName>
</protein>